<evidence type="ECO:0000313" key="1">
    <source>
        <dbReference type="EMBL" id="CBX27420.1"/>
    </source>
</evidence>
<accession>E1YA26</accession>
<dbReference type="InterPro" id="IPR036388">
    <property type="entry name" value="WH-like_DNA-bd_sf"/>
</dbReference>
<dbReference type="EMBL" id="FR695866">
    <property type="protein sequence ID" value="CBX27420.1"/>
    <property type="molecule type" value="Genomic_DNA"/>
</dbReference>
<evidence type="ECO:0008006" key="2">
    <source>
        <dbReference type="Google" id="ProtNLM"/>
    </source>
</evidence>
<proteinExistence type="predicted"/>
<reference evidence="1" key="1">
    <citation type="journal article" date="2011" name="Environ. Microbiol.">
        <title>Genomic insights into the metabolic potential of the polycyclic aromatic hydrocarbon degrading sulfate-reducing Deltaproteobacterium N47.</title>
        <authorList>
            <person name="Bergmann F."/>
            <person name="Selesi D."/>
            <person name="Weinmaier T."/>
            <person name="Tischler P."/>
            <person name="Rattei T."/>
            <person name="Meckenstock R.U."/>
        </authorList>
    </citation>
    <scope>NUCLEOTIDE SEQUENCE</scope>
</reference>
<name>E1YA26_9BACT</name>
<dbReference type="InterPro" id="IPR036390">
    <property type="entry name" value="WH_DNA-bd_sf"/>
</dbReference>
<gene>
    <name evidence="1" type="ORF">N47_H22420</name>
</gene>
<dbReference type="Gene3D" id="1.10.10.10">
    <property type="entry name" value="Winged helix-like DNA-binding domain superfamily/Winged helix DNA-binding domain"/>
    <property type="match status" value="1"/>
</dbReference>
<dbReference type="SUPFAM" id="SSF46785">
    <property type="entry name" value="Winged helix' DNA-binding domain"/>
    <property type="match status" value="1"/>
</dbReference>
<dbReference type="AlphaFoldDB" id="E1YA26"/>
<sequence>MKSCYKGFNFFSKEDQQLFEAVASGEYNISGFQNKNLRKKLAEKSSSQVSRLIKRLRTHGLLKKIGRTYKYYLTKLGRKVIASGLKLKEFFIIPELAAI</sequence>
<organism evidence="1">
    <name type="scientific">uncultured Desulfobacterium sp</name>
    <dbReference type="NCBI Taxonomy" id="201089"/>
    <lineage>
        <taxon>Bacteria</taxon>
        <taxon>Pseudomonadati</taxon>
        <taxon>Thermodesulfobacteriota</taxon>
        <taxon>Desulfobacteria</taxon>
        <taxon>Desulfobacterales</taxon>
        <taxon>Desulfobacteriaceae</taxon>
        <taxon>Desulfobacterium</taxon>
        <taxon>environmental samples</taxon>
    </lineage>
</organism>
<protein>
    <recommendedName>
        <fullName evidence="2">HTH marR-type domain-containing protein</fullName>
    </recommendedName>
</protein>